<dbReference type="PANTHER" id="PTHR40627">
    <property type="entry name" value="INDOLE PRENYLTRANSFERASE TDIB-RELATED"/>
    <property type="match status" value="1"/>
</dbReference>
<dbReference type="SFLD" id="SFLDG01162">
    <property type="entry name" value="I"/>
    <property type="match status" value="1"/>
</dbReference>
<gene>
    <name evidence="2" type="ORF">GCM10009801_05750</name>
</gene>
<evidence type="ECO:0000313" key="3">
    <source>
        <dbReference type="Proteomes" id="UP001500016"/>
    </source>
</evidence>
<dbReference type="EMBL" id="BAAAPE010000001">
    <property type="protein sequence ID" value="GAA2062532.1"/>
    <property type="molecule type" value="Genomic_DNA"/>
</dbReference>
<dbReference type="SFLD" id="SFLDS00036">
    <property type="entry name" value="Aromatic_Prenyltransferase"/>
    <property type="match status" value="1"/>
</dbReference>
<sequence>MQPDSRTAAAVTFSDYGIATATRLFDSAGIDVAGGTATLRRMLSPWGARRIAERPEWHSDVCADGSPIEFSAAFAGDEVRIRALVESLPEVPTTPAAQRAATGLTQGLIQEFGADGGRLAAVWDLFLPHEAPTGFAMMHAAIFGPTGRPGFKVYLNPEADRAMSSVDRTRAALERVGLADAWDAVVAYAARGFDLDRIVYFGLDLAEGPEARVKVYFRHYDAVPGELDARMDEVAARHRTGLLADFCRELTGKEGELREQPLVSNLTFTASGGTTPVSATAYVPLWLYADSDRTIERRVSSAMTGLGLPADRYRTLLDHVARRPLADGRGIHTYASLRVGNGRPRVATYWSTELYDRYPSARYQRG</sequence>
<dbReference type="InterPro" id="IPR017795">
    <property type="entry name" value="ABBA_NscD-like"/>
</dbReference>
<comment type="caution">
    <text evidence="2">The sequence shown here is derived from an EMBL/GenBank/DDBJ whole genome shotgun (WGS) entry which is preliminary data.</text>
</comment>
<evidence type="ECO:0000313" key="2">
    <source>
        <dbReference type="EMBL" id="GAA2062532.1"/>
    </source>
</evidence>
<keyword evidence="3" id="KW-1185">Reference proteome</keyword>
<reference evidence="2 3" key="1">
    <citation type="journal article" date="2019" name="Int. J. Syst. Evol. Microbiol.">
        <title>The Global Catalogue of Microorganisms (GCM) 10K type strain sequencing project: providing services to taxonomists for standard genome sequencing and annotation.</title>
        <authorList>
            <consortium name="The Broad Institute Genomics Platform"/>
            <consortium name="The Broad Institute Genome Sequencing Center for Infectious Disease"/>
            <person name="Wu L."/>
            <person name="Ma J."/>
        </authorList>
    </citation>
    <scope>NUCLEOTIDE SEQUENCE [LARGE SCALE GENOMIC DNA]</scope>
    <source>
        <strain evidence="2 3">JCM 15478</strain>
    </source>
</reference>
<protein>
    <submittedName>
        <fullName evidence="2">DMATS family aromatic prenyltransferase</fullName>
    </submittedName>
</protein>
<keyword evidence="1" id="KW-0808">Transferase</keyword>
<name>A0ABN2VHS5_9ACTN</name>
<dbReference type="Proteomes" id="UP001500016">
    <property type="component" value="Unassembled WGS sequence"/>
</dbReference>
<proteinExistence type="predicted"/>
<organism evidence="2 3">
    <name type="scientific">Streptomyces albiaxialis</name>
    <dbReference type="NCBI Taxonomy" id="329523"/>
    <lineage>
        <taxon>Bacteria</taxon>
        <taxon>Bacillati</taxon>
        <taxon>Actinomycetota</taxon>
        <taxon>Actinomycetes</taxon>
        <taxon>Kitasatosporales</taxon>
        <taxon>Streptomycetaceae</taxon>
        <taxon>Streptomyces</taxon>
    </lineage>
</organism>
<dbReference type="InterPro" id="IPR033964">
    <property type="entry name" value="ABBA"/>
</dbReference>
<dbReference type="Pfam" id="PF11991">
    <property type="entry name" value="Trp_DMAT"/>
    <property type="match status" value="1"/>
</dbReference>
<evidence type="ECO:0000256" key="1">
    <source>
        <dbReference type="ARBA" id="ARBA00022679"/>
    </source>
</evidence>
<accession>A0ABN2VHS5</accession>
<dbReference type="PANTHER" id="PTHR40627:SF4">
    <property type="entry name" value="PRENYLTRANSFERASE ASQH1-RELATED"/>
    <property type="match status" value="1"/>
</dbReference>